<name>A0A8T0J7V0_CERPU</name>
<evidence type="ECO:0000313" key="6">
    <source>
        <dbReference type="Proteomes" id="UP000822688"/>
    </source>
</evidence>
<gene>
    <name evidence="5" type="ORF">KC19_1G165200</name>
</gene>
<comment type="pathway">
    <text evidence="2">Protein modification; protein ubiquitination.</text>
</comment>
<dbReference type="EMBL" id="CM026421">
    <property type="protein sequence ID" value="KAG0591306.1"/>
    <property type="molecule type" value="Genomic_DNA"/>
</dbReference>
<evidence type="ECO:0000259" key="4">
    <source>
        <dbReference type="PROSITE" id="PS50097"/>
    </source>
</evidence>
<accession>A0A8T0J7V0</accession>
<feature type="domain" description="BTB" evidence="4">
    <location>
        <begin position="81"/>
        <end position="146"/>
    </location>
</feature>
<dbReference type="SMART" id="SM00225">
    <property type="entry name" value="BTB"/>
    <property type="match status" value="1"/>
</dbReference>
<dbReference type="PROSITE" id="PS50097">
    <property type="entry name" value="BTB"/>
    <property type="match status" value="1"/>
</dbReference>
<evidence type="ECO:0000256" key="2">
    <source>
        <dbReference type="ARBA" id="ARBA00004906"/>
    </source>
</evidence>
<dbReference type="Pfam" id="PF00651">
    <property type="entry name" value="BTB"/>
    <property type="match status" value="1"/>
</dbReference>
<dbReference type="SUPFAM" id="SSF54695">
    <property type="entry name" value="POZ domain"/>
    <property type="match status" value="1"/>
</dbReference>
<feature type="compositionally biased region" description="Basic and acidic residues" evidence="3">
    <location>
        <begin position="303"/>
        <end position="324"/>
    </location>
</feature>
<reference evidence="5" key="1">
    <citation type="submission" date="2020-06" db="EMBL/GenBank/DDBJ databases">
        <title>WGS assembly of Ceratodon purpureus strain R40.</title>
        <authorList>
            <person name="Carey S.B."/>
            <person name="Jenkins J."/>
            <person name="Shu S."/>
            <person name="Lovell J.T."/>
            <person name="Sreedasyam A."/>
            <person name="Maumus F."/>
            <person name="Tiley G.P."/>
            <person name="Fernandez-Pozo N."/>
            <person name="Barry K."/>
            <person name="Chen C."/>
            <person name="Wang M."/>
            <person name="Lipzen A."/>
            <person name="Daum C."/>
            <person name="Saski C.A."/>
            <person name="Payton A.C."/>
            <person name="Mcbreen J.C."/>
            <person name="Conrad R.E."/>
            <person name="Kollar L.M."/>
            <person name="Olsson S."/>
            <person name="Huttunen S."/>
            <person name="Landis J.B."/>
            <person name="Wickett N.J."/>
            <person name="Johnson M.G."/>
            <person name="Rensing S.A."/>
            <person name="Grimwood J."/>
            <person name="Schmutz J."/>
            <person name="Mcdaniel S.F."/>
        </authorList>
    </citation>
    <scope>NUCLEOTIDE SEQUENCE</scope>
    <source>
        <strain evidence="5">R40</strain>
    </source>
</reference>
<dbReference type="InterPro" id="IPR000210">
    <property type="entry name" value="BTB/POZ_dom"/>
</dbReference>
<evidence type="ECO:0000256" key="1">
    <source>
        <dbReference type="ARBA" id="ARBA00002668"/>
    </source>
</evidence>
<feature type="region of interest" description="Disordered" evidence="3">
    <location>
        <begin position="498"/>
        <end position="528"/>
    </location>
</feature>
<dbReference type="Proteomes" id="UP000822688">
    <property type="component" value="Chromosome 1"/>
</dbReference>
<protein>
    <recommendedName>
        <fullName evidence="4">BTB domain-containing protein</fullName>
    </recommendedName>
</protein>
<dbReference type="PANTHER" id="PTHR47274:SF10">
    <property type="entry name" value="BTB DOMAIN-CONTAINING PROTEIN"/>
    <property type="match status" value="1"/>
</dbReference>
<evidence type="ECO:0000313" key="5">
    <source>
        <dbReference type="EMBL" id="KAG0591306.1"/>
    </source>
</evidence>
<dbReference type="PANTHER" id="PTHR47274">
    <property type="entry name" value="BTB/POZ DOMAIN CONTAINING PROTEIN, EXPRESSED-RELATED"/>
    <property type="match status" value="1"/>
</dbReference>
<comment type="caution">
    <text evidence="5">The sequence shown here is derived from an EMBL/GenBank/DDBJ whole genome shotgun (WGS) entry which is preliminary data.</text>
</comment>
<comment type="function">
    <text evidence="1">May act as a substrate-specific adapter of an E3 ubiquitin-protein ligase complex (CUL3-RBX1-BTB) which mediates the ubiquitination and subsequent proteasomal degradation of target proteins.</text>
</comment>
<proteinExistence type="predicted"/>
<organism evidence="5 6">
    <name type="scientific">Ceratodon purpureus</name>
    <name type="common">Fire moss</name>
    <name type="synonym">Dicranum purpureum</name>
    <dbReference type="NCBI Taxonomy" id="3225"/>
    <lineage>
        <taxon>Eukaryota</taxon>
        <taxon>Viridiplantae</taxon>
        <taxon>Streptophyta</taxon>
        <taxon>Embryophyta</taxon>
        <taxon>Bryophyta</taxon>
        <taxon>Bryophytina</taxon>
        <taxon>Bryopsida</taxon>
        <taxon>Dicranidae</taxon>
        <taxon>Pseudoditrichales</taxon>
        <taxon>Ditrichaceae</taxon>
        <taxon>Ceratodon</taxon>
    </lineage>
</organism>
<dbReference type="InterPro" id="IPR011333">
    <property type="entry name" value="SKP1/BTB/POZ_sf"/>
</dbReference>
<evidence type="ECO:0000256" key="3">
    <source>
        <dbReference type="SAM" id="MobiDB-lite"/>
    </source>
</evidence>
<dbReference type="AlphaFoldDB" id="A0A8T0J7V0"/>
<feature type="region of interest" description="Disordered" evidence="3">
    <location>
        <begin position="298"/>
        <end position="337"/>
    </location>
</feature>
<keyword evidence="6" id="KW-1185">Reference proteome</keyword>
<dbReference type="InterPro" id="IPR044784">
    <property type="entry name" value="At1g01640-like"/>
</dbReference>
<dbReference type="Gene3D" id="3.30.710.10">
    <property type="entry name" value="Potassium Channel Kv1.1, Chain A"/>
    <property type="match status" value="1"/>
</dbReference>
<feature type="region of interest" description="Disordered" evidence="3">
    <location>
        <begin position="248"/>
        <end position="267"/>
    </location>
</feature>
<sequence>MEKVPIENWNSSRLRAAEAMVRNMEAHVRLLEKQRDFLSVWKADKLKSLETQVKQLEQQRDFLALWKPDVHSGLDSEGSHVDVQLVAKDAGRVHAHKAILAAKSQEFENLFRVEVKDNLIEMADMSHEELSTFVKFFYTASVDPKLLVKHSPSLLQAADKYKVEYLRLVCEEALVANICKENAISMFVVAKKYCSEAVLDAMLKEATSMGELSTFDQYKQYCQTDAKLLLELYEKFLELKKTKSSKKRRAKDANAGAYSPSQDLGAVSQNAENNTAEPLEEIVITNVFEAMNAKGEADGLVEDTEKGKDKAKLPKSEGGRKKLNDNVTPGTPGRIPMPYDTPMMQGSPYGIPPFMPPFMPPYMSAMYPGNSMHAFFGAQRPPVIVSTEPPVNHLKPLALKKDVQTKRSQTSNKKLEEASVVSTLPQGVVWKKKLYRASIVVNGKNYVLGNSKSLEEATHMYDRAAFVCGRETNAELSEKEKQELEGLLWEEFLDFPTESESEEKKKKHSNSEAGVASSILPQSWLEEY</sequence>